<proteinExistence type="inferred from homology"/>
<feature type="transmembrane region" description="Helical" evidence="6">
    <location>
        <begin position="278"/>
        <end position="306"/>
    </location>
</feature>
<feature type="transmembrane region" description="Helical" evidence="6">
    <location>
        <begin position="157"/>
        <end position="175"/>
    </location>
</feature>
<reference evidence="8" key="3">
    <citation type="submission" date="2025-09" db="UniProtKB">
        <authorList>
            <consortium name="Ensembl"/>
        </authorList>
    </citation>
    <scope>IDENTIFICATION</scope>
</reference>
<keyword evidence="5 6" id="KW-0472">Membrane</keyword>
<dbReference type="Pfam" id="PF01554">
    <property type="entry name" value="MatE"/>
    <property type="match status" value="2"/>
</dbReference>
<protein>
    <recommendedName>
        <fullName evidence="6">Multidrug and toxin extrusion protein</fullName>
    </recommendedName>
</protein>
<comment type="caution">
    <text evidence="6">Lacks conserved residue(s) required for the propagation of feature annotation.</text>
</comment>
<feature type="transmembrane region" description="Helical" evidence="6">
    <location>
        <begin position="346"/>
        <end position="369"/>
    </location>
</feature>
<dbReference type="AlphaFoldDB" id="A0AAR2IK86"/>
<feature type="compositionally biased region" description="Basic and acidic residues" evidence="7">
    <location>
        <begin position="433"/>
        <end position="444"/>
    </location>
</feature>
<evidence type="ECO:0000256" key="4">
    <source>
        <dbReference type="ARBA" id="ARBA00022989"/>
    </source>
</evidence>
<evidence type="ECO:0000256" key="6">
    <source>
        <dbReference type="RuleBase" id="RU004914"/>
    </source>
</evidence>
<dbReference type="InterPro" id="IPR002528">
    <property type="entry name" value="MATE_fam"/>
</dbReference>
<comment type="similarity">
    <text evidence="2 6">Belongs to the multi antimicrobial extrusion (MATE) (TC 2.A.66.1) family.</text>
</comment>
<feature type="transmembrane region" description="Helical" evidence="6">
    <location>
        <begin position="117"/>
        <end position="137"/>
    </location>
</feature>
<evidence type="ECO:0000256" key="7">
    <source>
        <dbReference type="SAM" id="MobiDB-lite"/>
    </source>
</evidence>
<keyword evidence="9" id="KW-1185">Reference proteome</keyword>
<evidence type="ECO:0000256" key="5">
    <source>
        <dbReference type="ARBA" id="ARBA00023136"/>
    </source>
</evidence>
<dbReference type="GO" id="GO:1990961">
    <property type="term" value="P:xenobiotic detoxification by transmembrane export across the plasma membrane"/>
    <property type="evidence" value="ECO:0007669"/>
    <property type="project" value="InterPro"/>
</dbReference>
<dbReference type="GeneTree" id="ENSGT00940000163922"/>
<evidence type="ECO:0000256" key="2">
    <source>
        <dbReference type="ARBA" id="ARBA00010199"/>
    </source>
</evidence>
<dbReference type="GO" id="GO:0016020">
    <property type="term" value="C:membrane"/>
    <property type="evidence" value="ECO:0007669"/>
    <property type="project" value="UniProtKB-SubCell"/>
</dbReference>
<name>A0AAR2IK86_PYGNA</name>
<evidence type="ECO:0000256" key="3">
    <source>
        <dbReference type="ARBA" id="ARBA00022692"/>
    </source>
</evidence>
<feature type="region of interest" description="Disordered" evidence="7">
    <location>
        <begin position="425"/>
        <end position="464"/>
    </location>
</feature>
<keyword evidence="4 6" id="KW-1133">Transmembrane helix</keyword>
<dbReference type="GO" id="GO:0015297">
    <property type="term" value="F:antiporter activity"/>
    <property type="evidence" value="ECO:0007669"/>
    <property type="project" value="InterPro"/>
</dbReference>
<evidence type="ECO:0000313" key="8">
    <source>
        <dbReference type="Ensembl" id="ENSPNAP00000040063.1"/>
    </source>
</evidence>
<sequence>MDGSSAGAEAPSMEPSSRLFCCGWLRRCLPLTYREELYHILCMTGPLVASRILNYLLPFVITMFCGRLGNSELAGYGIASATISITTAATGTGLALACDTLVSQTFGRKNLLRVGVILQRGILILLLFCLPCWALLINTQPLLLLLGQDPEVASGSAAASTLAEVYICVFLYAYIRWKRLHTETWGGWSLESLQEWGAYMKLAVPSSMMLCFEWWIYELGGFLAGMLSELDLAAQHAVITLATLNYMFPLGIQGAACVRVGNALGAGDTAGAVLTCKVSLTCTAILAVLQGAVLASLKSFIGFLFTDDRQIVELVSKLMSVYCALEFFDGLCVCMGILLGSGQQKIAAVANLFGYYCIGLPLGISLMYAAKLEIIGFWLGLLICVCIQSTFFIIVIFKLNWERLTKQVIEIPRLSSICQNGNDYQAVSSQDSDDVRSTPVDQERLSISQEGARMHQDGGKSSEPLSTSQLIIRRGLTTLAAVLIFAVGMSIHIIVPLPEVPHALGANATQSNTTLHYTTPSPQTTSLMSI</sequence>
<evidence type="ECO:0000313" key="9">
    <source>
        <dbReference type="Proteomes" id="UP001501920"/>
    </source>
</evidence>
<feature type="transmembrane region" description="Helical" evidence="6">
    <location>
        <begin position="476"/>
        <end position="495"/>
    </location>
</feature>
<feature type="transmembrane region" description="Helical" evidence="6">
    <location>
        <begin position="318"/>
        <end position="339"/>
    </location>
</feature>
<dbReference type="InterPro" id="IPR045069">
    <property type="entry name" value="MATE_euk"/>
</dbReference>
<reference evidence="8" key="2">
    <citation type="submission" date="2025-08" db="UniProtKB">
        <authorList>
            <consortium name="Ensembl"/>
        </authorList>
    </citation>
    <scope>IDENTIFICATION</scope>
</reference>
<feature type="transmembrane region" description="Helical" evidence="6">
    <location>
        <begin position="37"/>
        <end position="61"/>
    </location>
</feature>
<comment type="subcellular location">
    <subcellularLocation>
        <location evidence="1">Membrane</location>
        <topology evidence="1">Multi-pass membrane protein</topology>
    </subcellularLocation>
</comment>
<feature type="transmembrane region" description="Helical" evidence="6">
    <location>
        <begin position="375"/>
        <end position="397"/>
    </location>
</feature>
<dbReference type="GO" id="GO:0042910">
    <property type="term" value="F:xenobiotic transmembrane transporter activity"/>
    <property type="evidence" value="ECO:0007669"/>
    <property type="project" value="InterPro"/>
</dbReference>
<dbReference type="Ensembl" id="ENSPNAT00000080221.1">
    <property type="protein sequence ID" value="ENSPNAP00000040063.1"/>
    <property type="gene ID" value="ENSPNAG00000000998.2"/>
</dbReference>
<dbReference type="CDD" id="cd13132">
    <property type="entry name" value="MATE_eukaryotic"/>
    <property type="match status" value="1"/>
</dbReference>
<dbReference type="PANTHER" id="PTHR11206">
    <property type="entry name" value="MULTIDRUG RESISTANCE PROTEIN"/>
    <property type="match status" value="1"/>
</dbReference>
<feature type="transmembrane region" description="Helical" evidence="6">
    <location>
        <begin position="73"/>
        <end position="96"/>
    </location>
</feature>
<reference evidence="8 9" key="1">
    <citation type="submission" date="2020-10" db="EMBL/GenBank/DDBJ databases">
        <title>Pygocentrus nattereri (red-bellied piranha) genome, fPygNat1, primary haplotype.</title>
        <authorList>
            <person name="Myers G."/>
            <person name="Meyer A."/>
            <person name="Karagic N."/>
            <person name="Pippel M."/>
            <person name="Winkler S."/>
            <person name="Tracey A."/>
            <person name="Wood J."/>
            <person name="Formenti G."/>
            <person name="Howe K."/>
            <person name="Fedrigo O."/>
            <person name="Jarvis E.D."/>
        </authorList>
    </citation>
    <scope>NUCLEOTIDE SEQUENCE [LARGE SCALE GENOMIC DNA]</scope>
</reference>
<accession>A0AAR2IK86</accession>
<organism evidence="8 9">
    <name type="scientific">Pygocentrus nattereri</name>
    <name type="common">Red-bellied piranha</name>
    <dbReference type="NCBI Taxonomy" id="42514"/>
    <lineage>
        <taxon>Eukaryota</taxon>
        <taxon>Metazoa</taxon>
        <taxon>Chordata</taxon>
        <taxon>Craniata</taxon>
        <taxon>Vertebrata</taxon>
        <taxon>Euteleostomi</taxon>
        <taxon>Actinopterygii</taxon>
        <taxon>Neopterygii</taxon>
        <taxon>Teleostei</taxon>
        <taxon>Ostariophysi</taxon>
        <taxon>Characiformes</taxon>
        <taxon>Characoidei</taxon>
        <taxon>Pygocentrus</taxon>
    </lineage>
</organism>
<dbReference type="Proteomes" id="UP001501920">
    <property type="component" value="Chromosome 17"/>
</dbReference>
<keyword evidence="3 6" id="KW-0812">Transmembrane</keyword>
<evidence type="ECO:0000256" key="1">
    <source>
        <dbReference type="ARBA" id="ARBA00004141"/>
    </source>
</evidence>